<dbReference type="PIRSF" id="PIRSF000077">
    <property type="entry name" value="Thioredoxin"/>
    <property type="match status" value="1"/>
</dbReference>
<dbReference type="GO" id="GO:0015035">
    <property type="term" value="F:protein-disulfide reductase activity"/>
    <property type="evidence" value="ECO:0007669"/>
    <property type="project" value="InterPro"/>
</dbReference>
<dbReference type="OMA" id="DFHALWC"/>
<dbReference type="SUPFAM" id="SSF52833">
    <property type="entry name" value="Thioredoxin-like"/>
    <property type="match status" value="1"/>
</dbReference>
<dbReference type="PROSITE" id="PS51352">
    <property type="entry name" value="THIOREDOXIN_2"/>
    <property type="match status" value="1"/>
</dbReference>
<keyword evidence="1 4" id="KW-1015">Disulfide bond</keyword>
<keyword evidence="7" id="KW-1185">Reference proteome</keyword>
<comment type="similarity">
    <text evidence="2">Belongs to the thioredoxin family.</text>
</comment>
<keyword evidence="4" id="KW-0676">Redox-active center</keyword>
<reference evidence="6 7" key="1">
    <citation type="submission" date="2016-07" db="EMBL/GenBank/DDBJ databases">
        <title>Pervasive Adenine N6-methylation of Active Genes in Fungi.</title>
        <authorList>
            <consortium name="DOE Joint Genome Institute"/>
            <person name="Mondo S.J."/>
            <person name="Dannebaum R.O."/>
            <person name="Kuo R.C."/>
            <person name="Labutti K."/>
            <person name="Haridas S."/>
            <person name="Kuo A."/>
            <person name="Salamov A."/>
            <person name="Ahrendt S.R."/>
            <person name="Lipzen A."/>
            <person name="Sullivan W."/>
            <person name="Andreopoulos W.B."/>
            <person name="Clum A."/>
            <person name="Lindquist E."/>
            <person name="Daum C."/>
            <person name="Ramamoorthy G.K."/>
            <person name="Gryganskyi A."/>
            <person name="Culley D."/>
            <person name="Magnuson J.K."/>
            <person name="James T.Y."/>
            <person name="O'Malley M.A."/>
            <person name="Stajich J.E."/>
            <person name="Spatafora J.W."/>
            <person name="Visel A."/>
            <person name="Grigoriev I.V."/>
        </authorList>
    </citation>
    <scope>NUCLEOTIDE SEQUENCE [LARGE SCALE GENOMIC DNA]</scope>
    <source>
        <strain evidence="6 7">12-1054</strain>
    </source>
</reference>
<feature type="domain" description="Thioredoxin" evidence="5">
    <location>
        <begin position="1"/>
        <end position="103"/>
    </location>
</feature>
<dbReference type="PANTHER" id="PTHR46115">
    <property type="entry name" value="THIOREDOXIN-LIKE PROTEIN 1"/>
    <property type="match status" value="1"/>
</dbReference>
<evidence type="ECO:0000313" key="7">
    <source>
        <dbReference type="Proteomes" id="UP000193685"/>
    </source>
</evidence>
<evidence type="ECO:0000313" key="6">
    <source>
        <dbReference type="EMBL" id="ORY85711.1"/>
    </source>
</evidence>
<dbReference type="Pfam" id="PF00085">
    <property type="entry name" value="Thioredoxin"/>
    <property type="match status" value="1"/>
</dbReference>
<feature type="disulfide bond" description="Redox-active" evidence="4">
    <location>
        <begin position="30"/>
        <end position="33"/>
    </location>
</feature>
<dbReference type="Proteomes" id="UP000193685">
    <property type="component" value="Unassembled WGS sequence"/>
</dbReference>
<dbReference type="Gene3D" id="3.40.30.10">
    <property type="entry name" value="Glutaredoxin"/>
    <property type="match status" value="1"/>
</dbReference>
<gene>
    <name evidence="6" type="ORF">BCR37DRAFT_412397</name>
</gene>
<feature type="site" description="Deprotonates C-terminal active site Cys" evidence="3">
    <location>
        <position position="24"/>
    </location>
</feature>
<protein>
    <recommendedName>
        <fullName evidence="2">Thioredoxin</fullName>
    </recommendedName>
</protein>
<feature type="active site" description="Nucleophile" evidence="3">
    <location>
        <position position="33"/>
    </location>
</feature>
<sequence length="103" mass="11586">MVYNVESTEKFKEALQADKLIVVDFYATWCGPCKVIAPKLVEFEKEFTNASFIKVDVDDLCDVAAEYSIRNMPTFLLIKNSEILETVVGANPQKLKEAIAKHA</sequence>
<dbReference type="InterPro" id="IPR005746">
    <property type="entry name" value="Thioredoxin"/>
</dbReference>
<accession>A0A1Y2FP01</accession>
<dbReference type="PROSITE" id="PS00194">
    <property type="entry name" value="THIOREDOXIN_1"/>
    <property type="match status" value="1"/>
</dbReference>
<evidence type="ECO:0000256" key="4">
    <source>
        <dbReference type="PIRSR" id="PIRSR000077-4"/>
    </source>
</evidence>
<dbReference type="GeneID" id="63788824"/>
<evidence type="ECO:0000256" key="2">
    <source>
        <dbReference type="PIRNR" id="PIRNR000077"/>
    </source>
</evidence>
<feature type="active site" description="Nucleophile" evidence="3">
    <location>
        <position position="30"/>
    </location>
</feature>
<dbReference type="InterPro" id="IPR017937">
    <property type="entry name" value="Thioredoxin_CS"/>
</dbReference>
<dbReference type="InterPro" id="IPR013766">
    <property type="entry name" value="Thioredoxin_domain"/>
</dbReference>
<dbReference type="OrthoDB" id="10263751at2759"/>
<dbReference type="AlphaFoldDB" id="A0A1Y2FP01"/>
<dbReference type="RefSeq" id="XP_040727193.1">
    <property type="nucleotide sequence ID" value="XM_040872225.1"/>
</dbReference>
<evidence type="ECO:0000256" key="1">
    <source>
        <dbReference type="ARBA" id="ARBA00023157"/>
    </source>
</evidence>
<comment type="caution">
    <text evidence="6">The sequence shown here is derived from an EMBL/GenBank/DDBJ whole genome shotgun (WGS) entry which is preliminary data.</text>
</comment>
<dbReference type="FunFam" id="3.40.30.10:FF:000245">
    <property type="entry name" value="Thioredoxin"/>
    <property type="match status" value="1"/>
</dbReference>
<proteinExistence type="inferred from homology"/>
<dbReference type="CDD" id="cd02947">
    <property type="entry name" value="TRX_family"/>
    <property type="match status" value="1"/>
</dbReference>
<feature type="site" description="Contributes to redox potential value" evidence="3">
    <location>
        <position position="31"/>
    </location>
</feature>
<dbReference type="NCBIfam" id="TIGR01068">
    <property type="entry name" value="thioredoxin"/>
    <property type="match status" value="1"/>
</dbReference>
<evidence type="ECO:0000256" key="3">
    <source>
        <dbReference type="PIRSR" id="PIRSR000077-1"/>
    </source>
</evidence>
<dbReference type="EMBL" id="MCFI01000004">
    <property type="protein sequence ID" value="ORY85711.1"/>
    <property type="molecule type" value="Genomic_DNA"/>
</dbReference>
<dbReference type="InterPro" id="IPR036249">
    <property type="entry name" value="Thioredoxin-like_sf"/>
</dbReference>
<evidence type="ECO:0000259" key="5">
    <source>
        <dbReference type="PROSITE" id="PS51352"/>
    </source>
</evidence>
<name>A0A1Y2FP01_PROLT</name>
<feature type="site" description="Contributes to redox potential value" evidence="3">
    <location>
        <position position="32"/>
    </location>
</feature>
<dbReference type="PRINTS" id="PR00421">
    <property type="entry name" value="THIOREDOXIN"/>
</dbReference>
<organism evidence="6 7">
    <name type="scientific">Protomyces lactucae-debilis</name>
    <dbReference type="NCBI Taxonomy" id="2754530"/>
    <lineage>
        <taxon>Eukaryota</taxon>
        <taxon>Fungi</taxon>
        <taxon>Dikarya</taxon>
        <taxon>Ascomycota</taxon>
        <taxon>Taphrinomycotina</taxon>
        <taxon>Taphrinomycetes</taxon>
        <taxon>Taphrinales</taxon>
        <taxon>Protomycetaceae</taxon>
        <taxon>Protomyces</taxon>
    </lineage>
</organism>
<dbReference type="STRING" id="56484.A0A1Y2FP01"/>